<organism evidence="1 2">
    <name type="scientific">Burkholderia cepacia</name>
    <name type="common">Pseudomonas cepacia</name>
    <dbReference type="NCBI Taxonomy" id="292"/>
    <lineage>
        <taxon>Bacteria</taxon>
        <taxon>Pseudomonadati</taxon>
        <taxon>Pseudomonadota</taxon>
        <taxon>Betaproteobacteria</taxon>
        <taxon>Burkholderiales</taxon>
        <taxon>Burkholderiaceae</taxon>
        <taxon>Burkholderia</taxon>
        <taxon>Burkholderia cepacia complex</taxon>
    </lineage>
</organism>
<evidence type="ECO:0008006" key="3">
    <source>
        <dbReference type="Google" id="ProtNLM"/>
    </source>
</evidence>
<comment type="caution">
    <text evidence="1">The sequence shown here is derived from an EMBL/GenBank/DDBJ whole genome shotgun (WGS) entry which is preliminary data.</text>
</comment>
<name>A0A2S8I7S0_BURCE</name>
<dbReference type="RefSeq" id="WP_105393213.1">
    <property type="nucleotide sequence ID" value="NZ_PUIQ01000062.1"/>
</dbReference>
<sequence length="281" mass="31528">MTQITRLARNFAHHAPSLRSDSPLSNDQIASVAPSILATEKHESRSERYTYIPTIAVLDGLRKEGFEPFFVCQTRVRDEGKREHTKHMIRLRHANQINGAEANEIILLNSHDGTSSYQMIAGMFRFVCKNGMVCGETLADVRVPHKGNIVDNVIQGANDVLDGFDLIREQKEGMQGVTLKPEEQALLAEAALSLKYEPSADVPAPITADQLLRARRIEDRNDDLWTTFNRIQENMIRGGLRGRSATGRTMRTREVAGIDQNVKLNRALWVLGEGMRKLKQG</sequence>
<dbReference type="InterPro" id="IPR026325">
    <property type="entry name" value="DUF932"/>
</dbReference>
<dbReference type="EMBL" id="PUIQ01000062">
    <property type="protein sequence ID" value="PQP10831.1"/>
    <property type="molecule type" value="Genomic_DNA"/>
</dbReference>
<dbReference type="AlphaFoldDB" id="A0A2S8I7S0"/>
<proteinExistence type="predicted"/>
<gene>
    <name evidence="1" type="ORF">C5615_32720</name>
</gene>
<reference evidence="1 2" key="1">
    <citation type="submission" date="2018-02" db="EMBL/GenBank/DDBJ databases">
        <title>Draft genome sequencing of Burkholderia cepacia Y14-15.</title>
        <authorList>
            <person name="Zheng B.-X."/>
        </authorList>
    </citation>
    <scope>NUCLEOTIDE SEQUENCE [LARGE SCALE GENOMIC DNA]</scope>
    <source>
        <strain evidence="1 2">Y14-15</strain>
    </source>
</reference>
<accession>A0A2S8I7S0</accession>
<dbReference type="Proteomes" id="UP000238206">
    <property type="component" value="Unassembled WGS sequence"/>
</dbReference>
<evidence type="ECO:0000313" key="1">
    <source>
        <dbReference type="EMBL" id="PQP10831.1"/>
    </source>
</evidence>
<protein>
    <recommendedName>
        <fullName evidence="3">DUF945 domain-containing protein</fullName>
    </recommendedName>
</protein>
<dbReference type="Pfam" id="PF06067">
    <property type="entry name" value="DUF932"/>
    <property type="match status" value="1"/>
</dbReference>
<evidence type="ECO:0000313" key="2">
    <source>
        <dbReference type="Proteomes" id="UP000238206"/>
    </source>
</evidence>